<dbReference type="SUPFAM" id="SSF53335">
    <property type="entry name" value="S-adenosyl-L-methionine-dependent methyltransferases"/>
    <property type="match status" value="1"/>
</dbReference>
<dbReference type="InterPro" id="IPR029071">
    <property type="entry name" value="Ubiquitin-like_domsf"/>
</dbReference>
<dbReference type="SUPFAM" id="SSF52047">
    <property type="entry name" value="RNI-like"/>
    <property type="match status" value="1"/>
</dbReference>
<evidence type="ECO:0000259" key="2">
    <source>
        <dbReference type="PROSITE" id="PS50048"/>
    </source>
</evidence>
<organism evidence="3 4">
    <name type="scientific">Rhizoctonia solani</name>
    <dbReference type="NCBI Taxonomy" id="456999"/>
    <lineage>
        <taxon>Eukaryota</taxon>
        <taxon>Fungi</taxon>
        <taxon>Dikarya</taxon>
        <taxon>Basidiomycota</taxon>
        <taxon>Agaricomycotina</taxon>
        <taxon>Agaricomycetes</taxon>
        <taxon>Cantharellales</taxon>
        <taxon>Ceratobasidiaceae</taxon>
        <taxon>Rhizoctonia</taxon>
    </lineage>
</organism>
<dbReference type="GO" id="GO:0000981">
    <property type="term" value="F:DNA-binding transcription factor activity, RNA polymerase II-specific"/>
    <property type="evidence" value="ECO:0007669"/>
    <property type="project" value="InterPro"/>
</dbReference>
<dbReference type="GO" id="GO:0008270">
    <property type="term" value="F:zinc ion binding"/>
    <property type="evidence" value="ECO:0007669"/>
    <property type="project" value="InterPro"/>
</dbReference>
<feature type="compositionally biased region" description="Polar residues" evidence="1">
    <location>
        <begin position="1216"/>
        <end position="1225"/>
    </location>
</feature>
<feature type="compositionally biased region" description="Pro residues" evidence="1">
    <location>
        <begin position="763"/>
        <end position="777"/>
    </location>
</feature>
<feature type="compositionally biased region" description="Basic and acidic residues" evidence="1">
    <location>
        <begin position="57"/>
        <end position="66"/>
    </location>
</feature>
<dbReference type="GO" id="GO:0005730">
    <property type="term" value="C:nucleolus"/>
    <property type="evidence" value="ECO:0007669"/>
    <property type="project" value="TreeGrafter"/>
</dbReference>
<dbReference type="InterPro" id="IPR007823">
    <property type="entry name" value="RRP8"/>
</dbReference>
<feature type="compositionally biased region" description="Basic and acidic residues" evidence="1">
    <location>
        <begin position="76"/>
        <end position="108"/>
    </location>
</feature>
<dbReference type="InterPro" id="IPR001138">
    <property type="entry name" value="Zn2Cys6_DnaBD"/>
</dbReference>
<feature type="region of interest" description="Disordered" evidence="1">
    <location>
        <begin position="388"/>
        <end position="407"/>
    </location>
</feature>
<reference evidence="3" key="1">
    <citation type="submission" date="2020-09" db="EMBL/GenBank/DDBJ databases">
        <title>Comparative genome analyses of four rice-infecting Rhizoctonia solani isolates reveal extensive enrichment of homogalacturonan modification genes.</title>
        <authorList>
            <person name="Lee D.-Y."/>
            <person name="Jeon J."/>
            <person name="Kim K.-T."/>
            <person name="Cheong K."/>
            <person name="Song H."/>
            <person name="Choi G."/>
            <person name="Ko J."/>
            <person name="Opiyo S.O."/>
            <person name="Zuo S."/>
            <person name="Madhav S."/>
            <person name="Lee Y.-H."/>
            <person name="Wang G.-L."/>
        </authorList>
    </citation>
    <scope>NUCLEOTIDE SEQUENCE</scope>
    <source>
        <strain evidence="3">AG1-IA YN-7</strain>
    </source>
</reference>
<dbReference type="InterPro" id="IPR021858">
    <property type="entry name" value="Fun_TF"/>
</dbReference>
<dbReference type="PANTHER" id="PTHR12787">
    <property type="entry name" value="RIBOSOMAL RNA-PROCESSING PROTEIN 8"/>
    <property type="match status" value="1"/>
</dbReference>
<feature type="domain" description="Zn(2)-C6 fungal-type" evidence="2">
    <location>
        <begin position="1010"/>
        <end position="1042"/>
    </location>
</feature>
<comment type="caution">
    <text evidence="3">The sequence shown here is derived from an EMBL/GenBank/DDBJ whole genome shotgun (WGS) entry which is preliminary data.</text>
</comment>
<dbReference type="Proteomes" id="UP000650582">
    <property type="component" value="Unassembled WGS sequence"/>
</dbReference>
<dbReference type="SUPFAM" id="SSF54236">
    <property type="entry name" value="Ubiquitin-like"/>
    <property type="match status" value="1"/>
</dbReference>
<dbReference type="Gene3D" id="3.10.20.90">
    <property type="entry name" value="Phosphatidylinositol 3-kinase Catalytic Subunit, Chain A, domain 1"/>
    <property type="match status" value="1"/>
</dbReference>
<proteinExistence type="predicted"/>
<dbReference type="CDD" id="cd00067">
    <property type="entry name" value="GAL4"/>
    <property type="match status" value="1"/>
</dbReference>
<dbReference type="PANTHER" id="PTHR12787:SF0">
    <property type="entry name" value="RIBOSOMAL RNA-PROCESSING PROTEIN 8"/>
    <property type="match status" value="1"/>
</dbReference>
<protein>
    <recommendedName>
        <fullName evidence="2">Zn(2)-C6 fungal-type domain-containing protein</fullName>
    </recommendedName>
</protein>
<dbReference type="EMBL" id="JACYCC010000037">
    <property type="protein sequence ID" value="KAF8679974.1"/>
    <property type="molecule type" value="Genomic_DNA"/>
</dbReference>
<dbReference type="InterPro" id="IPR036864">
    <property type="entry name" value="Zn2-C6_fun-type_DNA-bd_sf"/>
</dbReference>
<dbReference type="Gene3D" id="3.40.50.150">
    <property type="entry name" value="Vaccinia Virus protein VP39"/>
    <property type="match status" value="1"/>
</dbReference>
<accession>A0A8H7H938</accession>
<evidence type="ECO:0000313" key="4">
    <source>
        <dbReference type="Proteomes" id="UP000650582"/>
    </source>
</evidence>
<sequence>MALFESSWDTKSSNEALVHNSAPSLKPKIGKKNNNRRDSTTKPSAGIEGNGEGTNIDLDKLLKKMSDISGGGTKGNGKEKAKGKGKEKAKRNEKESGQKGKLKEKELKGTAIPVPPIPEVIAKSPKAKKQKRKEKEVPEGSEDNATAGAKRKAEESDSAVKSKKQKKNKEHTQAEPKASNEHIKNANVPAAEEQVHGRLSELQKLVKENLQGSKFRHQTKSWPSNPVDLISTSLSTLSPRSIIVDLGCGDAQLAKTLVPQGLNVLSFDLVSDNKWVVAADICTRIPLPGSENSQCEGAIADACVCSLSLMSTNWIGCAREAWRVLRIGGRFVVAEVTSRFRDSKEFTKVLSELGFELVEQSAPSTHFLLFEFRKVERKGSIQTSGPEWAVITTPHTPPPTTMSSTQRDDGLLSHISVLNTYTGAPLTLAVPAGARVADLKTVIAEQCPGQPKPNGQRIIWKGRIVVDEEVVGDIWKASRFPSWAAIPMHPSAWSTPPKNDEISHVSAASTTPAAPSSHPAHPIGNPIPTPLLSSLNQHTPTHLPSPASVAKDFVMFHHTNALRVMAGQPMEPWSSPGGIDQASATHWAFMALVAAGQTLPPILLTSYPPHHPDESGLEYTFVTIDGRPYLSLLNPDASPTPTQQHAIQVLTSTLALIPYLDDLTPPPPVHSPLPYTFQPVVPPPRQSTRATLQRVRRLIVALRTLVPLSFTLLRASLFIVFFPQAREPLWLAVIIAVVLYEARLIINRANEALPDIPNRNPDPNDPNPRPAQGPLPNPNGRTNNLLSMNLQSIFDRATLSGIDSEAAQLDLDVPERELRPVAENETPVHEWSVRIRSFVLLLGTTLVPAAWSRRREALRLREGRVRVVYGERANAVRVENEEGQQVAGMLGEKRIAALRPGGWRRSYVERVLEGIEEHFNWSVDELVPRVASSGDFTPSRRPDLCLELLVFPQSLETRRPHSSLGGGDPPRSRAPDLRCLGFLPPLRLRVRSDDAVNVGFPMSSNVGSVGCVTCRARNKKCDQATGPAGCQRCARDGVECGWCLTTTDNWGAFGSVAKPEDYAGDHNPTRYLDRTGSSLITTSVRPQIPDNVPIFRRNDSGWPANNPEQHVDVPNWSYETPVSRHNARLQPRTAVVHNQSLSPLSQQNYTPHAGIPAPPVRQNVTLDTVDVGELPRIDSQVRVAVPRPRPSGPMTPGQAYLFESLFSLADDPSALPYTSENTELSRGTGDGQQGSDSCSKIELVDYKPTDVDDSTCGQSEIILARILRDLTLDRKVDSNAIPFVGHSFMSASIPSLLILRTPNLWVHIVVTAWMSRFLFEPSRVILLAQETIARGQFGEKALQRMFLMANTVLPISKSTNYELTTYFMSLYTQLVNGVIEARAQSELTREAAMEAMESCHEVGPAAQMLRRLLTTKQIVSITGKVSSFANVLKLLELYAPIFRRACPEPSTTFVNLPRRLTSIEMNLKFYATFDVLQSILTCRPMFFRYDLEFLSPEDSELLDVVDGPGLRWLIGVPDRLVFVLGKMNTLLEDHGNCIDSKTVQELEKEIQACKSVAWKSTGEETALAIGRMAVQESWRLAGYVYLYMGLCGKDSSDTRVIRVQKQFMKILQTVKPRRIPDSFLLLPMMILGVAACSPADQSVYLTRLWGVSECNKSGTMGNDVVRMLDDIWARTTERPTVWSDLRIAFKFLSRIITMNSLAPYNSSLHVFGIPELAKLICDLISRDDNARLLCVCRQLSMDIRPFVWIHTDAVEVLIRMIPETRIETYVNEPFAPYHTMHLPRSLDLSRLGVYSPYITRLDIPLTMLVNRYENWNGFLSSLVAQEVDLLPNLEHLRIALSRDTRGERIPSEAFHWAVAFMSSSLLSFQVYPDVEWDTDSKYFSHAWVGLDMATYLLLVLSKKCLKLSSLNFLPGNIKLKVEGVLTHPRLGYFAEKVPVLAKFWAPLQKIHLMIPRFQCLRSLSATPYILEPATFVALSKLPCLESLSIRDVQLDSDWQVYCYKLGSELTEQSFPALRYLDLIEIVYDTLIHICSQRPLARALYNLKPAIIWSDVRRNQLAHLLGLLAKYRSPVKRLCLAHIPLNWGLLPHSMTYLSFLKLTHLSVPRPNGLNYEMAQLAHAAPGLESLEFNQWMCSSDFEFNELRFIATLWPNLQQLSLPIASSSAERLEELEPTFRGPHSLKPFYLESYFYDEEEDLGEPIPTGQNPLAKHVVKIARYLHTLWPTVECKAKRFPPYFEDLTDLNNLNDCISCLRSQPPVS</sequence>
<feature type="region of interest" description="Disordered" evidence="1">
    <location>
        <begin position="753"/>
        <end position="782"/>
    </location>
</feature>
<dbReference type="SUPFAM" id="SSF57701">
    <property type="entry name" value="Zn2/Cys6 DNA-binding domain"/>
    <property type="match status" value="1"/>
</dbReference>
<feature type="compositionally biased region" description="Low complexity" evidence="1">
    <location>
        <begin position="506"/>
        <end position="522"/>
    </location>
</feature>
<dbReference type="GO" id="GO:0016433">
    <property type="term" value="F:rRNA (adenine) methyltransferase activity"/>
    <property type="evidence" value="ECO:0007669"/>
    <property type="project" value="TreeGrafter"/>
</dbReference>
<dbReference type="Pfam" id="PF11951">
    <property type="entry name" value="Fungal_trans_2"/>
    <property type="match status" value="1"/>
</dbReference>
<evidence type="ECO:0000256" key="1">
    <source>
        <dbReference type="SAM" id="MobiDB-lite"/>
    </source>
</evidence>
<dbReference type="PROSITE" id="PS50048">
    <property type="entry name" value="ZN2_CY6_FUNGAL_2"/>
    <property type="match status" value="1"/>
</dbReference>
<dbReference type="InterPro" id="IPR029063">
    <property type="entry name" value="SAM-dependent_MTases_sf"/>
</dbReference>
<dbReference type="GO" id="GO:0042273">
    <property type="term" value="P:ribosomal large subunit biogenesis"/>
    <property type="evidence" value="ECO:0007669"/>
    <property type="project" value="TreeGrafter"/>
</dbReference>
<dbReference type="Pfam" id="PF05148">
    <property type="entry name" value="Methyltransf_8"/>
    <property type="match status" value="1"/>
</dbReference>
<feature type="region of interest" description="Disordered" evidence="1">
    <location>
        <begin position="495"/>
        <end position="523"/>
    </location>
</feature>
<dbReference type="Gene3D" id="4.10.240.10">
    <property type="entry name" value="Zn(2)-C6 fungal-type DNA-binding domain"/>
    <property type="match status" value="1"/>
</dbReference>
<feature type="compositionally biased region" description="Basic and acidic residues" evidence="1">
    <location>
        <begin position="151"/>
        <end position="160"/>
    </location>
</feature>
<feature type="region of interest" description="Disordered" evidence="1">
    <location>
        <begin position="1216"/>
        <end position="1237"/>
    </location>
</feature>
<gene>
    <name evidence="3" type="ORF">RHS04_04844</name>
</gene>
<name>A0A8H7H938_9AGAM</name>
<feature type="region of interest" description="Disordered" evidence="1">
    <location>
        <begin position="1"/>
        <end position="186"/>
    </location>
</feature>
<feature type="compositionally biased region" description="Basic and acidic residues" evidence="1">
    <location>
        <begin position="170"/>
        <end position="184"/>
    </location>
</feature>
<evidence type="ECO:0000313" key="3">
    <source>
        <dbReference type="EMBL" id="KAF8679974.1"/>
    </source>
</evidence>